<name>A0ABR4L7X1_9EURO</name>
<feature type="compositionally biased region" description="Acidic residues" evidence="1">
    <location>
        <begin position="482"/>
        <end position="496"/>
    </location>
</feature>
<reference evidence="3 4" key="1">
    <citation type="submission" date="2024-07" db="EMBL/GenBank/DDBJ databases">
        <title>Section-level genome sequencing and comparative genomics of Aspergillus sections Usti and Cavernicolus.</title>
        <authorList>
            <consortium name="Lawrence Berkeley National Laboratory"/>
            <person name="Nybo J.L."/>
            <person name="Vesth T.C."/>
            <person name="Theobald S."/>
            <person name="Frisvad J.C."/>
            <person name="Larsen T.O."/>
            <person name="Kjaerboelling I."/>
            <person name="Rothschild-Mancinelli K."/>
            <person name="Lyhne E.K."/>
            <person name="Kogle M.E."/>
            <person name="Barry K."/>
            <person name="Clum A."/>
            <person name="Na H."/>
            <person name="Ledsgaard L."/>
            <person name="Lin J."/>
            <person name="Lipzen A."/>
            <person name="Kuo A."/>
            <person name="Riley R."/>
            <person name="Mondo S."/>
            <person name="LaButti K."/>
            <person name="Haridas S."/>
            <person name="Pangalinan J."/>
            <person name="Salamov A.A."/>
            <person name="Simmons B.A."/>
            <person name="Magnuson J.K."/>
            <person name="Chen J."/>
            <person name="Drula E."/>
            <person name="Henrissat B."/>
            <person name="Wiebenga A."/>
            <person name="Lubbers R.J."/>
            <person name="Gomes A.C."/>
            <person name="Macurrencykelacurrency M.R."/>
            <person name="Stajich J."/>
            <person name="Grigoriev I.V."/>
            <person name="Mortensen U.H."/>
            <person name="De vries R.P."/>
            <person name="Baker S.E."/>
            <person name="Andersen M.R."/>
        </authorList>
    </citation>
    <scope>NUCLEOTIDE SEQUENCE [LARGE SCALE GENOMIC DNA]</scope>
    <source>
        <strain evidence="3 4">CBS 756.74</strain>
    </source>
</reference>
<keyword evidence="2" id="KW-0732">Signal</keyword>
<feature type="region of interest" description="Disordered" evidence="1">
    <location>
        <begin position="438"/>
        <end position="556"/>
    </location>
</feature>
<feature type="chain" id="PRO_5046461370" description="Cell wall protein" evidence="2">
    <location>
        <begin position="18"/>
        <end position="625"/>
    </location>
</feature>
<evidence type="ECO:0000313" key="4">
    <source>
        <dbReference type="Proteomes" id="UP001610444"/>
    </source>
</evidence>
<feature type="compositionally biased region" description="Low complexity" evidence="1">
    <location>
        <begin position="438"/>
        <end position="481"/>
    </location>
</feature>
<feature type="compositionally biased region" description="Low complexity" evidence="1">
    <location>
        <begin position="541"/>
        <end position="556"/>
    </location>
</feature>
<feature type="compositionally biased region" description="Polar residues" evidence="1">
    <location>
        <begin position="584"/>
        <end position="594"/>
    </location>
</feature>
<comment type="caution">
    <text evidence="3">The sequence shown here is derived from an EMBL/GenBank/DDBJ whole genome shotgun (WGS) entry which is preliminary data.</text>
</comment>
<dbReference type="Proteomes" id="UP001610444">
    <property type="component" value="Unassembled WGS sequence"/>
</dbReference>
<accession>A0ABR4L7X1</accession>
<organism evidence="3 4">
    <name type="scientific">Aspergillus pseudodeflectus</name>
    <dbReference type="NCBI Taxonomy" id="176178"/>
    <lineage>
        <taxon>Eukaryota</taxon>
        <taxon>Fungi</taxon>
        <taxon>Dikarya</taxon>
        <taxon>Ascomycota</taxon>
        <taxon>Pezizomycotina</taxon>
        <taxon>Eurotiomycetes</taxon>
        <taxon>Eurotiomycetidae</taxon>
        <taxon>Eurotiales</taxon>
        <taxon>Aspergillaceae</taxon>
        <taxon>Aspergillus</taxon>
        <taxon>Aspergillus subgen. Nidulantes</taxon>
    </lineage>
</organism>
<dbReference type="EMBL" id="JBFXLR010000002">
    <property type="protein sequence ID" value="KAL2860632.1"/>
    <property type="molecule type" value="Genomic_DNA"/>
</dbReference>
<protein>
    <recommendedName>
        <fullName evidence="5">Cell wall protein</fullName>
    </recommendedName>
</protein>
<keyword evidence="4" id="KW-1185">Reference proteome</keyword>
<proteinExistence type="predicted"/>
<feature type="region of interest" description="Disordered" evidence="1">
    <location>
        <begin position="569"/>
        <end position="606"/>
    </location>
</feature>
<gene>
    <name evidence="3" type="ORF">BJX68DRAFT_89895</name>
</gene>
<evidence type="ECO:0008006" key="5">
    <source>
        <dbReference type="Google" id="ProtNLM"/>
    </source>
</evidence>
<evidence type="ECO:0000313" key="3">
    <source>
        <dbReference type="EMBL" id="KAL2860632.1"/>
    </source>
</evidence>
<feature type="compositionally biased region" description="Low complexity" evidence="1">
    <location>
        <begin position="497"/>
        <end position="524"/>
    </location>
</feature>
<evidence type="ECO:0000256" key="2">
    <source>
        <dbReference type="SAM" id="SignalP"/>
    </source>
</evidence>
<dbReference type="GeneID" id="98165126"/>
<dbReference type="RefSeq" id="XP_070905323.1">
    <property type="nucleotide sequence ID" value="XM_071049962.1"/>
</dbReference>
<feature type="signal peptide" evidence="2">
    <location>
        <begin position="1"/>
        <end position="17"/>
    </location>
</feature>
<evidence type="ECO:0000256" key="1">
    <source>
        <dbReference type="SAM" id="MobiDB-lite"/>
    </source>
</evidence>
<sequence length="625" mass="65375">MRSNLLLLAALAGSTLALPTASTTELDARTFGLIGGLIDTINDILHGTSPVNILGGISAEAAVALNGGAIGCKAGSIDFEYRKQLGIWLKTGAGVHIDADLKKSLLAWCEADVSVDIEIDLEIRAQLSFFLPTLAHIAAQKELYVTLDGVFDFAKDIAGVLTIGAQASLEAAIGLLGELDWKIKAGLEFCAAGGILADLDVEIIAALKLWLESKECKLTVELKKTLKLWLEGRIEGDVIELPKLPVGGLSTISLGKSLEVLIEASGALVVSAQASLGAFLQTDIGLEIDLEIRKLLEFCGKGGLAIDIEYEKRVELSLWLASSKCKLTAELKALIAFWLSFGVSAGAEVSIDFSENILAELTGFITGTIDALLGGHLHGLLSFLLSGEGVLSISIEARAQLAALISGGFGFSIDKHIEIIIIGWLGGCHECCGGKPPVSSTTPTLPSTTPTASPSTTPSTTKTTTTKTDVEPTGTPTTTPGEPEETPCETDTDVEPTGEPTTTKPTEPTETPCETLTTETTISHTESHPTEPTGEPSTTKPGIPTGVEPTGEPTETPCETLTTATMISHTETKPPVPTDVEPTESASQPPSTITEPPVPTATSTGGKKTITITKTVGVEYCPPNY</sequence>